<dbReference type="SUPFAM" id="SSF53335">
    <property type="entry name" value="S-adenosyl-L-methionine-dependent methyltransferases"/>
    <property type="match status" value="1"/>
</dbReference>
<dbReference type="Proteomes" id="UP000823046">
    <property type="component" value="Unassembled WGS sequence"/>
</dbReference>
<keyword evidence="7" id="KW-0812">Transmembrane</keyword>
<proteinExistence type="inferred from homology"/>
<evidence type="ECO:0000313" key="10">
    <source>
        <dbReference type="Proteomes" id="UP000823046"/>
    </source>
</evidence>
<dbReference type="PANTHER" id="PTHR44068">
    <property type="entry name" value="ZGC:194242"/>
    <property type="match status" value="1"/>
</dbReference>
<dbReference type="InterPro" id="IPR029063">
    <property type="entry name" value="SAM-dependent_MTases_sf"/>
</dbReference>
<evidence type="ECO:0000256" key="6">
    <source>
        <dbReference type="RuleBase" id="RU362025"/>
    </source>
</evidence>
<dbReference type="Gene3D" id="3.40.50.150">
    <property type="entry name" value="Vaccinia Virus protein VP39"/>
    <property type="match status" value="1"/>
</dbReference>
<evidence type="ECO:0000256" key="4">
    <source>
        <dbReference type="ARBA" id="ARBA00038188"/>
    </source>
</evidence>
<dbReference type="InterPro" id="IPR050447">
    <property type="entry name" value="Erg6_SMT_methyltransf"/>
</dbReference>
<gene>
    <name evidence="9" type="ORF">IE077_001888</name>
</gene>
<reference evidence="9 10" key="1">
    <citation type="journal article" date="2020" name="bioRxiv">
        <title>Metabolic contributions of an alphaproteobacterial endosymbiont in the apicomplexan Cardiosporidium cionae.</title>
        <authorList>
            <person name="Hunter E.S."/>
            <person name="Paight C.J."/>
            <person name="Lane C.E."/>
        </authorList>
    </citation>
    <scope>NUCLEOTIDE SEQUENCE [LARGE SCALE GENOMIC DNA]</scope>
    <source>
        <strain evidence="9">ESH_2018</strain>
    </source>
</reference>
<evidence type="ECO:0000256" key="3">
    <source>
        <dbReference type="ARBA" id="ARBA00022691"/>
    </source>
</evidence>
<dbReference type="EC" id="2.1.1.-" evidence="6"/>
<keyword evidence="7" id="KW-0472">Membrane</keyword>
<evidence type="ECO:0000256" key="1">
    <source>
        <dbReference type="ARBA" id="ARBA00022603"/>
    </source>
</evidence>
<keyword evidence="10" id="KW-1185">Reference proteome</keyword>
<dbReference type="Pfam" id="PF08498">
    <property type="entry name" value="Sterol_MT_C"/>
    <property type="match status" value="1"/>
</dbReference>
<keyword evidence="3 5" id="KW-0949">S-adenosyl-L-methionine</keyword>
<dbReference type="CDD" id="cd02440">
    <property type="entry name" value="AdoMet_MTases"/>
    <property type="match status" value="1"/>
</dbReference>
<dbReference type="Pfam" id="PF08241">
    <property type="entry name" value="Methyltransf_11"/>
    <property type="match status" value="1"/>
</dbReference>
<dbReference type="InterPro" id="IPR013705">
    <property type="entry name" value="Sterol_MeTrfase_C"/>
</dbReference>
<keyword evidence="7" id="KW-1133">Transmembrane helix</keyword>
<evidence type="ECO:0000256" key="2">
    <source>
        <dbReference type="ARBA" id="ARBA00022679"/>
    </source>
</evidence>
<dbReference type="PROSITE" id="PS51685">
    <property type="entry name" value="SAM_MT_ERG6_SMT"/>
    <property type="match status" value="1"/>
</dbReference>
<name>A0ABQ7JFY4_9APIC</name>
<comment type="caution">
    <text evidence="9">The sequence shown here is derived from an EMBL/GenBank/DDBJ whole genome shotgun (WGS) entry which is preliminary data.</text>
</comment>
<dbReference type="EMBL" id="JADAQX010000013">
    <property type="protein sequence ID" value="KAF8822931.1"/>
    <property type="molecule type" value="Genomic_DNA"/>
</dbReference>
<evidence type="ECO:0000256" key="5">
    <source>
        <dbReference type="PROSITE-ProRule" id="PRU01022"/>
    </source>
</evidence>
<keyword evidence="2 5" id="KW-0808">Transferase</keyword>
<sequence>MTEEKKSSTTHSQHKSERYEFPSIVQHLWKPHAIACVLWFILPFIVGSAMLYFLRVALICALLWKTMLVIASHFGFATSKVTPGIADSYLQSKKSATLQERLDDGIDMSITYYDIVTDWYELAWGQSFQLGGAQGFKGESLSERCRRHEYWLAARAGMHQDQKWLDLGCGVGGPMRHLARFTGASIKGINLNMLQLQRAKDYISKEGLQEFCSLLYCDFAKLEEKLPLNAFDGAYALEAVCHAPDKMACFKSVFSVLKPGGYYCCYEWVLTDKFDGSDAMHRYCKNAVETLGGVPELITQMELIQCLKSAGFNVIECVDISNDLKKRYPDPWYTKFDPASSIFNFPASKFGIILLQQFLRISELLRIVPKGSAAAHKVITSGIDGTIQSGRLGIFTPHLFVKAQKPY</sequence>
<protein>
    <recommendedName>
        <fullName evidence="6">Methyltransferase</fullName>
        <ecNumber evidence="6">2.1.1.-</ecNumber>
    </recommendedName>
</protein>
<feature type="domain" description="SAM-dependent methyltransferase Erg6/SMT-type" evidence="8">
    <location>
        <begin position="112"/>
        <end position="406"/>
    </location>
</feature>
<comment type="similarity">
    <text evidence="4 5 6">Belongs to the class I-like SAM-binding methyltransferase superfamily. Erg6/SMT family.</text>
</comment>
<dbReference type="InterPro" id="IPR030384">
    <property type="entry name" value="MeTrfase_SMT"/>
</dbReference>
<dbReference type="InterPro" id="IPR013216">
    <property type="entry name" value="Methyltransf_11"/>
</dbReference>
<feature type="transmembrane region" description="Helical" evidence="7">
    <location>
        <begin position="37"/>
        <end position="64"/>
    </location>
</feature>
<organism evidence="9 10">
    <name type="scientific">Cardiosporidium cionae</name>
    <dbReference type="NCBI Taxonomy" id="476202"/>
    <lineage>
        <taxon>Eukaryota</taxon>
        <taxon>Sar</taxon>
        <taxon>Alveolata</taxon>
        <taxon>Apicomplexa</taxon>
        <taxon>Aconoidasida</taxon>
        <taxon>Nephromycida</taxon>
        <taxon>Cardiosporidium</taxon>
    </lineage>
</organism>
<evidence type="ECO:0000259" key="8">
    <source>
        <dbReference type="PROSITE" id="PS51685"/>
    </source>
</evidence>
<dbReference type="PANTHER" id="PTHR44068:SF1">
    <property type="entry name" value="HYPOTHETICAL LOC100005854"/>
    <property type="match status" value="1"/>
</dbReference>
<evidence type="ECO:0000313" key="9">
    <source>
        <dbReference type="EMBL" id="KAF8822931.1"/>
    </source>
</evidence>
<evidence type="ECO:0000256" key="7">
    <source>
        <dbReference type="SAM" id="Phobius"/>
    </source>
</evidence>
<keyword evidence="1 5" id="KW-0489">Methyltransferase</keyword>
<accession>A0ABQ7JFY4</accession>